<reference evidence="1 2" key="1">
    <citation type="submission" date="2024-03" db="EMBL/GenBank/DDBJ databases">
        <title>Actinomycetospora sp. OC33-EN07, a novel actinomycete isolated from wild orchid (Aerides multiflora).</title>
        <authorList>
            <person name="Suriyachadkun C."/>
        </authorList>
    </citation>
    <scope>NUCLEOTIDE SEQUENCE [LARGE SCALE GENOMIC DNA]</scope>
    <source>
        <strain evidence="1 2">OC33-EN07</strain>
    </source>
</reference>
<proteinExistence type="predicted"/>
<dbReference type="EMBL" id="JBBEGM010000001">
    <property type="protein sequence ID" value="MEJ2860546.1"/>
    <property type="molecule type" value="Genomic_DNA"/>
</dbReference>
<dbReference type="RefSeq" id="WP_337700187.1">
    <property type="nucleotide sequence ID" value="NZ_JBBEGM010000001.1"/>
</dbReference>
<evidence type="ECO:0000313" key="1">
    <source>
        <dbReference type="EMBL" id="MEJ2860546.1"/>
    </source>
</evidence>
<name>A0ABU8M0G5_9PSEU</name>
<gene>
    <name evidence="1" type="ORF">WCD58_05235</name>
</gene>
<evidence type="ECO:0008006" key="3">
    <source>
        <dbReference type="Google" id="ProtNLM"/>
    </source>
</evidence>
<organism evidence="1 2">
    <name type="scientific">Actinomycetospora flava</name>
    <dbReference type="NCBI Taxonomy" id="3129232"/>
    <lineage>
        <taxon>Bacteria</taxon>
        <taxon>Bacillati</taxon>
        <taxon>Actinomycetota</taxon>
        <taxon>Actinomycetes</taxon>
        <taxon>Pseudonocardiales</taxon>
        <taxon>Pseudonocardiaceae</taxon>
        <taxon>Actinomycetospora</taxon>
    </lineage>
</organism>
<protein>
    <recommendedName>
        <fullName evidence="3">Capsid decoration protein</fullName>
    </recommendedName>
</protein>
<dbReference type="Proteomes" id="UP001369736">
    <property type="component" value="Unassembled WGS sequence"/>
</dbReference>
<evidence type="ECO:0000313" key="2">
    <source>
        <dbReference type="Proteomes" id="UP001369736"/>
    </source>
</evidence>
<accession>A0ABU8M0G5</accession>
<sequence>MEAPAIPVTPPDAWFDDPCLPGPTPLTVTREGHVLGHVAAWNTRHVGLPGHVTPPSSASGYRYYLSGQVETETGRLVSTGRITLGTGHADLAGNLTAASEHYDNTGSAVADVVCGEDAHGIWFAGALRPDVTPSQVRTLRASSLSGDWRPVGRGGLELVGVLAVNVPGFPTPRQAVTAAGDVAAVVAAGVVPRELDAGDRARRAAAVLASIDYADVFALVAADARVRRAAALLASIHAAPSRRLRAARPVGPE</sequence>
<comment type="caution">
    <text evidence="1">The sequence shown here is derived from an EMBL/GenBank/DDBJ whole genome shotgun (WGS) entry which is preliminary data.</text>
</comment>
<keyword evidence="2" id="KW-1185">Reference proteome</keyword>